<proteinExistence type="predicted"/>
<evidence type="ECO:0000313" key="1">
    <source>
        <dbReference type="EMBL" id="BBD76717.1"/>
    </source>
</evidence>
<dbReference type="KEGG" id="htl:HPTL_0449"/>
<protein>
    <recommendedName>
        <fullName evidence="3">DUF86 domain-containing protein</fullName>
    </recommendedName>
</protein>
<name>A0A2Z6DWA0_HYDTE</name>
<dbReference type="EMBL" id="AP018558">
    <property type="protein sequence ID" value="BBD76717.1"/>
    <property type="molecule type" value="Genomic_DNA"/>
</dbReference>
<dbReference type="Proteomes" id="UP000262004">
    <property type="component" value="Chromosome"/>
</dbReference>
<reference evidence="1 2" key="1">
    <citation type="submission" date="2018-04" db="EMBL/GenBank/DDBJ databases">
        <title>Complete genome sequence of Hydrogenophilus thermoluteolus TH-1.</title>
        <authorList>
            <person name="Arai H."/>
        </authorList>
    </citation>
    <scope>NUCLEOTIDE SEQUENCE [LARGE SCALE GENOMIC DNA]</scope>
    <source>
        <strain evidence="1 2">TH-1</strain>
    </source>
</reference>
<keyword evidence="2" id="KW-1185">Reference proteome</keyword>
<dbReference type="Gene3D" id="1.20.120.330">
    <property type="entry name" value="Nucleotidyltransferases domain 2"/>
    <property type="match status" value="1"/>
</dbReference>
<evidence type="ECO:0000313" key="2">
    <source>
        <dbReference type="Proteomes" id="UP000262004"/>
    </source>
</evidence>
<evidence type="ECO:0008006" key="3">
    <source>
        <dbReference type="Google" id="ProtNLM"/>
    </source>
</evidence>
<organism evidence="1 2">
    <name type="scientific">Hydrogenophilus thermoluteolus</name>
    <name type="common">Pseudomonas hydrogenothermophila</name>
    <dbReference type="NCBI Taxonomy" id="297"/>
    <lineage>
        <taxon>Bacteria</taxon>
        <taxon>Pseudomonadati</taxon>
        <taxon>Pseudomonadota</taxon>
        <taxon>Hydrogenophilia</taxon>
        <taxon>Hydrogenophilales</taxon>
        <taxon>Hydrogenophilaceae</taxon>
        <taxon>Hydrogenophilus</taxon>
    </lineage>
</organism>
<gene>
    <name evidence="1" type="ORF">HPTL_0449</name>
</gene>
<dbReference type="AlphaFoldDB" id="A0A2Z6DWA0"/>
<dbReference type="SUPFAM" id="SSF81593">
    <property type="entry name" value="Nucleotidyltransferase substrate binding subunit/domain"/>
    <property type="match status" value="1"/>
</dbReference>
<accession>A0A2Z6DWA0</accession>
<sequence>MLKAALADWSALPACERQPEVVESDAQRLRLLDQILFRFLKLQDAVGERLIPATLEVLAEPIETMAMRDRLNRLEKLGFLEADTWLTWRALCNRITHEYPDHPEARWAVWEATVAAADAMLALLAHWRAQLPPSAAKSVTPC</sequence>